<accession>A0A2T5V6U2</accession>
<organism evidence="1 2">
    <name type="scientific">Breoghania corrubedonensis</name>
    <dbReference type="NCBI Taxonomy" id="665038"/>
    <lineage>
        <taxon>Bacteria</taxon>
        <taxon>Pseudomonadati</taxon>
        <taxon>Pseudomonadota</taxon>
        <taxon>Alphaproteobacteria</taxon>
        <taxon>Hyphomicrobiales</taxon>
        <taxon>Stappiaceae</taxon>
        <taxon>Breoghania</taxon>
    </lineage>
</organism>
<dbReference type="AlphaFoldDB" id="A0A2T5V6U2"/>
<evidence type="ECO:0000313" key="1">
    <source>
        <dbReference type="EMBL" id="PTW59474.1"/>
    </source>
</evidence>
<keyword evidence="2" id="KW-1185">Reference proteome</keyword>
<evidence type="ECO:0000313" key="2">
    <source>
        <dbReference type="Proteomes" id="UP000244081"/>
    </source>
</evidence>
<dbReference type="EMBL" id="QAYG01000007">
    <property type="protein sequence ID" value="PTW59474.1"/>
    <property type="molecule type" value="Genomic_DNA"/>
</dbReference>
<reference evidence="1 2" key="1">
    <citation type="submission" date="2018-04" db="EMBL/GenBank/DDBJ databases">
        <title>Genomic Encyclopedia of Archaeal and Bacterial Type Strains, Phase II (KMG-II): from individual species to whole genera.</title>
        <authorList>
            <person name="Goeker M."/>
        </authorList>
    </citation>
    <scope>NUCLEOTIDE SEQUENCE [LARGE SCALE GENOMIC DNA]</scope>
    <source>
        <strain evidence="1 2">DSM 23382</strain>
    </source>
</reference>
<proteinExistence type="predicted"/>
<protein>
    <submittedName>
        <fullName evidence="1">Uncharacterized protein</fullName>
    </submittedName>
</protein>
<gene>
    <name evidence="1" type="ORF">C8N35_107188</name>
</gene>
<comment type="caution">
    <text evidence="1">The sequence shown here is derived from an EMBL/GenBank/DDBJ whole genome shotgun (WGS) entry which is preliminary data.</text>
</comment>
<name>A0A2T5V6U2_9HYPH</name>
<dbReference type="Proteomes" id="UP000244081">
    <property type="component" value="Unassembled WGS sequence"/>
</dbReference>
<sequence>MPDFSWFGKQLYGPEHYVCFLSKDAIVSKK</sequence>